<proteinExistence type="predicted"/>
<evidence type="ECO:0008006" key="8">
    <source>
        <dbReference type="Google" id="ProtNLM"/>
    </source>
</evidence>
<dbReference type="InterPro" id="IPR019403">
    <property type="entry name" value="Mediator_Med19_met"/>
</dbReference>
<keyword evidence="3" id="KW-0804">Transcription</keyword>
<dbReference type="PANTHER" id="PTHR22536">
    <property type="entry name" value="LUNG CANCER METASTASIS-RELATED LCMR1 PROTEIN"/>
    <property type="match status" value="1"/>
</dbReference>
<dbReference type="GO" id="GO:0016592">
    <property type="term" value="C:mediator complex"/>
    <property type="evidence" value="ECO:0007669"/>
    <property type="project" value="InterPro"/>
</dbReference>
<evidence type="ECO:0000313" key="6">
    <source>
        <dbReference type="EMBL" id="KAG6388675.1"/>
    </source>
</evidence>
<keyword evidence="4" id="KW-0539">Nucleus</keyword>
<sequence>MSSHFKTVGPRELTGARDLISHFKLLPHHDFFCKNPRPVSVLDTHYLSNVVGDTEIRKGEGIQLDQLVQTTFSRHSSACIKPFNLDLLGEAFHLQESAPVNLSPVRNSSSSSLILHLFLNFPLQSFAEKGIPTIAVKSKTESKVKDKHRKHKDKHKEKDKDRKKHKRSKEEKEKKREKREKRKKRDGDDDTSGVKKHKKSKHKSSKIDEVGAKWFPA</sequence>
<dbReference type="EMBL" id="PNBA02000020">
    <property type="protein sequence ID" value="KAG6388675.1"/>
    <property type="molecule type" value="Genomic_DNA"/>
</dbReference>
<organism evidence="6">
    <name type="scientific">Salvia splendens</name>
    <name type="common">Scarlet sage</name>
    <dbReference type="NCBI Taxonomy" id="180675"/>
    <lineage>
        <taxon>Eukaryota</taxon>
        <taxon>Viridiplantae</taxon>
        <taxon>Streptophyta</taxon>
        <taxon>Embryophyta</taxon>
        <taxon>Tracheophyta</taxon>
        <taxon>Spermatophyta</taxon>
        <taxon>Magnoliopsida</taxon>
        <taxon>eudicotyledons</taxon>
        <taxon>Gunneridae</taxon>
        <taxon>Pentapetalae</taxon>
        <taxon>asterids</taxon>
        <taxon>lamiids</taxon>
        <taxon>Lamiales</taxon>
        <taxon>Lamiaceae</taxon>
        <taxon>Nepetoideae</taxon>
        <taxon>Mentheae</taxon>
        <taxon>Salviinae</taxon>
        <taxon>Salvia</taxon>
        <taxon>Salvia subgen. Calosphace</taxon>
        <taxon>core Calosphace</taxon>
    </lineage>
</organism>
<evidence type="ECO:0000256" key="5">
    <source>
        <dbReference type="SAM" id="MobiDB-lite"/>
    </source>
</evidence>
<evidence type="ECO:0000256" key="3">
    <source>
        <dbReference type="ARBA" id="ARBA00023163"/>
    </source>
</evidence>
<accession>A0A8X8W5Z5</accession>
<dbReference type="GO" id="GO:0045944">
    <property type="term" value="P:positive regulation of transcription by RNA polymerase II"/>
    <property type="evidence" value="ECO:0007669"/>
    <property type="project" value="TreeGrafter"/>
</dbReference>
<dbReference type="Proteomes" id="UP000298416">
    <property type="component" value="Unassembled WGS sequence"/>
</dbReference>
<reference evidence="6" key="2">
    <citation type="submission" date="2020-08" db="EMBL/GenBank/DDBJ databases">
        <title>Plant Genome Project.</title>
        <authorList>
            <person name="Zhang R.-G."/>
        </authorList>
    </citation>
    <scope>NUCLEOTIDE SEQUENCE</scope>
    <source>
        <strain evidence="6">Huo1</strain>
        <tissue evidence="6">Leaf</tissue>
    </source>
</reference>
<feature type="region of interest" description="Disordered" evidence="5">
    <location>
        <begin position="138"/>
        <end position="217"/>
    </location>
</feature>
<protein>
    <recommendedName>
        <fullName evidence="8">Mediator of RNA polymerase II transcription subunit 19</fullName>
    </recommendedName>
</protein>
<comment type="caution">
    <text evidence="6">The sequence shown here is derived from an EMBL/GenBank/DDBJ whole genome shotgun (WGS) entry which is preliminary data.</text>
</comment>
<dbReference type="PANTHER" id="PTHR22536:SF1">
    <property type="entry name" value="MEDIATOR OF RNA POLYMERASE II TRANSCRIPTION SUBUNIT 19"/>
    <property type="match status" value="1"/>
</dbReference>
<evidence type="ECO:0000256" key="4">
    <source>
        <dbReference type="ARBA" id="ARBA00023242"/>
    </source>
</evidence>
<keyword evidence="7" id="KW-1185">Reference proteome</keyword>
<feature type="compositionally biased region" description="Basic residues" evidence="5">
    <location>
        <begin position="175"/>
        <end position="184"/>
    </location>
</feature>
<dbReference type="AlphaFoldDB" id="A0A8X8W5Z5"/>
<evidence type="ECO:0000256" key="1">
    <source>
        <dbReference type="ARBA" id="ARBA00004123"/>
    </source>
</evidence>
<evidence type="ECO:0000313" key="7">
    <source>
        <dbReference type="Proteomes" id="UP000298416"/>
    </source>
</evidence>
<keyword evidence="2" id="KW-0805">Transcription regulation</keyword>
<feature type="compositionally biased region" description="Basic residues" evidence="5">
    <location>
        <begin position="145"/>
        <end position="167"/>
    </location>
</feature>
<evidence type="ECO:0000256" key="2">
    <source>
        <dbReference type="ARBA" id="ARBA00023015"/>
    </source>
</evidence>
<comment type="subcellular location">
    <subcellularLocation>
        <location evidence="1">Nucleus</location>
    </subcellularLocation>
</comment>
<gene>
    <name evidence="6" type="ORF">SASPL_150107</name>
</gene>
<reference evidence="6" key="1">
    <citation type="submission" date="2018-01" db="EMBL/GenBank/DDBJ databases">
        <authorList>
            <person name="Mao J.F."/>
        </authorList>
    </citation>
    <scope>NUCLEOTIDE SEQUENCE</scope>
    <source>
        <strain evidence="6">Huo1</strain>
        <tissue evidence="6">Leaf</tissue>
    </source>
</reference>
<name>A0A8X8W5Z5_SALSN</name>
<dbReference type="GO" id="GO:0003712">
    <property type="term" value="F:transcription coregulator activity"/>
    <property type="evidence" value="ECO:0007669"/>
    <property type="project" value="InterPro"/>
</dbReference>
<feature type="compositionally biased region" description="Basic residues" evidence="5">
    <location>
        <begin position="194"/>
        <end position="204"/>
    </location>
</feature>